<feature type="region of interest" description="Disordered" evidence="1">
    <location>
        <begin position="1"/>
        <end position="92"/>
    </location>
</feature>
<feature type="region of interest" description="Disordered" evidence="1">
    <location>
        <begin position="492"/>
        <end position="553"/>
    </location>
</feature>
<feature type="non-terminal residue" evidence="2">
    <location>
        <position position="1"/>
    </location>
</feature>
<feature type="compositionally biased region" description="Basic and acidic residues" evidence="1">
    <location>
        <begin position="1"/>
        <end position="12"/>
    </location>
</feature>
<sequence length="1309" mass="136236">RLLTPRRCDGAKPRRPCSGSNGGGTSGRGNGGGSSDYNRTSPSCLGDNDDINDDGGYGDTAGAYQYGSGGDGGGSDFGDDCGSGGGEGALHPNLGEELRELERLYGAADRTQSGYRSRQRWLDRRAAERERVYGPRHRDADVRLLALRRHLAAAGKLRRRGRFAPNDSMPRASTWHKLPPATQRLILEERAAALLEAVGLPMLAGRRLYLAVPGLLCDISYGVAALLRGLTARQGCSVETAAAMIVNRPLLGELRADHLEATAAELSVWVSGDSGGSGGGGLPLSLAMQRLTEEPSLAADGSMALIARCEALCEALALSRAGALQYMARQPRLMALDPRVIPTRVVAARRLMQLAAGRPAVRQSSHGPETSAAVAVGAAAGAIASGAAPYLPSPGHSPAPPPPPSLLLCSGPQLAACLTVLQRLLGLQPPVAASMLAAQPALALQSPAALAAAYDFLAANLGPVAFARASSMAVATGASNGATTDVFETLSSREQLQQSNGPSSKDSLSDGKHQPRLLHPTLPPQLLQQHQQQQQQQQQQHHHHNNHNHNQLPMPPLQVQRLVQECPDVLLLEPRRAATALDVLTRVLKDVATDGSLPEDACGREEVSLGWEEEAGLAAEGEEEWSQAESLAGLMAVDRASRWARRTAISMAMRAPRLLLCRLIPSVQAGGDGGGVADTPARSRQATIMSLVKAINEAQGKQRIDAAALALDSPHWPRPIVALPQVYEAGVVAPAAGDVSGGSVLDGPGGSAFVRSNESALTASAAAAGVGPVPIDLGLREAELRCILIPCRSAPPGGEVPAWQQPDSAASYGAPGSLESAVRVPDGSAWNGGVGGSGDAAFIRSWLWRQVLTVEPGLLLLPSTQLSATVEALCAWMAVPADALSYYLLPSGGVARPPSAVRRGGGLNSTERELELSPSGTLIRLRRNHVALLTLRADTLQRAGYHLWSWLSGGAASSAADVAAVLRAQPGLLYDNATMRTCGCVLHALLGDGAAEPGGVAGAFMANDANTEVESELPDWARVSPPGDADPWVGRGWAYGAVASRQAKDASSSSSSPPPPPPPSMPAAAASLLMQFAGEVLSEGVLQLLAVAPVAVITEAATATEACLAGAPEVTHDQAPLEGAGDAVHRGRREVGLTVADGFGPGVGIRLDRALGMLTKLLGIGRLAAAALVLSTRGSSALLVEGLSPAAVASVERAMLAIRRGGAWRREMRRYLNGSTSYGGAGFSEQGLLGGESLEAVSASAQELLVVLREWRRVARLEALEAAGLQDAVSFAMVLQLPEDEWRKLALRLQLSPLASLENSRGLLP</sequence>
<name>A0ABQ5SBD7_9CHLO</name>
<feature type="compositionally biased region" description="Gly residues" evidence="1">
    <location>
        <begin position="20"/>
        <end position="34"/>
    </location>
</feature>
<protein>
    <submittedName>
        <fullName evidence="2">Uncharacterized protein</fullName>
    </submittedName>
</protein>
<feature type="compositionally biased region" description="Gly residues" evidence="1">
    <location>
        <begin position="67"/>
        <end position="88"/>
    </location>
</feature>
<evidence type="ECO:0000313" key="3">
    <source>
        <dbReference type="Proteomes" id="UP001165090"/>
    </source>
</evidence>
<accession>A0ABQ5SBD7</accession>
<organism evidence="2 3">
    <name type="scientific">Volvox africanus</name>
    <dbReference type="NCBI Taxonomy" id="51714"/>
    <lineage>
        <taxon>Eukaryota</taxon>
        <taxon>Viridiplantae</taxon>
        <taxon>Chlorophyta</taxon>
        <taxon>core chlorophytes</taxon>
        <taxon>Chlorophyceae</taxon>
        <taxon>CS clade</taxon>
        <taxon>Chlamydomonadales</taxon>
        <taxon>Volvocaceae</taxon>
        <taxon>Volvox</taxon>
    </lineage>
</organism>
<evidence type="ECO:0000256" key="1">
    <source>
        <dbReference type="SAM" id="MobiDB-lite"/>
    </source>
</evidence>
<dbReference type="EMBL" id="BSDZ01000078">
    <property type="protein sequence ID" value="GLI67257.1"/>
    <property type="molecule type" value="Genomic_DNA"/>
</dbReference>
<dbReference type="Proteomes" id="UP001165090">
    <property type="component" value="Unassembled WGS sequence"/>
</dbReference>
<reference evidence="2 3" key="1">
    <citation type="journal article" date="2023" name="IScience">
        <title>Expanded male sex-determining region conserved during the evolution of homothallism in the green alga Volvox.</title>
        <authorList>
            <person name="Yamamoto K."/>
            <person name="Matsuzaki R."/>
            <person name="Mahakham W."/>
            <person name="Heman W."/>
            <person name="Sekimoto H."/>
            <person name="Kawachi M."/>
            <person name="Minakuchi Y."/>
            <person name="Toyoda A."/>
            <person name="Nozaki H."/>
        </authorList>
    </citation>
    <scope>NUCLEOTIDE SEQUENCE [LARGE SCALE GENOMIC DNA]</scope>
    <source>
        <strain evidence="2 3">NIES-4468</strain>
    </source>
</reference>
<feature type="compositionally biased region" description="Polar residues" evidence="1">
    <location>
        <begin position="492"/>
        <end position="506"/>
    </location>
</feature>
<feature type="compositionally biased region" description="Pro residues" evidence="1">
    <location>
        <begin position="1056"/>
        <end position="1065"/>
    </location>
</feature>
<proteinExistence type="predicted"/>
<keyword evidence="3" id="KW-1185">Reference proteome</keyword>
<feature type="region of interest" description="Disordered" evidence="1">
    <location>
        <begin position="1047"/>
        <end position="1067"/>
    </location>
</feature>
<gene>
    <name evidence="2" type="ORF">VaNZ11_011440</name>
</gene>
<feature type="compositionally biased region" description="Low complexity" evidence="1">
    <location>
        <begin position="517"/>
        <end position="539"/>
    </location>
</feature>
<comment type="caution">
    <text evidence="2">The sequence shown here is derived from an EMBL/GenBank/DDBJ whole genome shotgun (WGS) entry which is preliminary data.</text>
</comment>
<evidence type="ECO:0000313" key="2">
    <source>
        <dbReference type="EMBL" id="GLI67257.1"/>
    </source>
</evidence>